<evidence type="ECO:0000256" key="7">
    <source>
        <dbReference type="ARBA" id="ARBA00063809"/>
    </source>
</evidence>
<keyword evidence="3" id="KW-0547">Nucleotide-binding</keyword>
<dbReference type="Pfam" id="PF00581">
    <property type="entry name" value="Rhodanese"/>
    <property type="match status" value="1"/>
</dbReference>
<proteinExistence type="inferred from homology"/>
<dbReference type="InterPro" id="IPR035985">
    <property type="entry name" value="Ubiquitin-activating_enz"/>
</dbReference>
<comment type="caution">
    <text evidence="14">The sequence shown here is derived from an EMBL/GenBank/DDBJ whole genome shotgun (WGS) entry which is preliminary data.</text>
</comment>
<dbReference type="PROSITE" id="PS50206">
    <property type="entry name" value="RHODANESE_3"/>
    <property type="match status" value="1"/>
</dbReference>
<evidence type="ECO:0000256" key="1">
    <source>
        <dbReference type="ARBA" id="ARBA00009919"/>
    </source>
</evidence>
<dbReference type="Pfam" id="PF00899">
    <property type="entry name" value="ThiF"/>
    <property type="match status" value="1"/>
</dbReference>
<evidence type="ECO:0000256" key="4">
    <source>
        <dbReference type="ARBA" id="ARBA00022840"/>
    </source>
</evidence>
<evidence type="ECO:0000256" key="11">
    <source>
        <dbReference type="ARBA" id="ARBA00075328"/>
    </source>
</evidence>
<dbReference type="NCBIfam" id="NF004281">
    <property type="entry name" value="PRK05690.1"/>
    <property type="match status" value="1"/>
</dbReference>
<evidence type="ECO:0000313" key="14">
    <source>
        <dbReference type="EMBL" id="MEN7550195.1"/>
    </source>
</evidence>
<keyword evidence="15" id="KW-1185">Reference proteome</keyword>
<comment type="catalytic activity">
    <reaction evidence="5">
        <text>[molybdopterin-synthase sulfur-carrier protein]-C-terminal Gly-Gly + ATP + H(+) = [molybdopterin-synthase sulfur-carrier protein]-C-terminal Gly-Gly-AMP + diphosphate</text>
        <dbReference type="Rhea" id="RHEA:43616"/>
        <dbReference type="Rhea" id="RHEA-COMP:12159"/>
        <dbReference type="Rhea" id="RHEA-COMP:12202"/>
        <dbReference type="ChEBI" id="CHEBI:15378"/>
        <dbReference type="ChEBI" id="CHEBI:30616"/>
        <dbReference type="ChEBI" id="CHEBI:33019"/>
        <dbReference type="ChEBI" id="CHEBI:90618"/>
        <dbReference type="ChEBI" id="CHEBI:90778"/>
        <dbReference type="EC" id="2.7.7.80"/>
    </reaction>
</comment>
<name>A0AAW9S4T5_9BACT</name>
<dbReference type="EMBL" id="JBDKWZ010000012">
    <property type="protein sequence ID" value="MEN7550195.1"/>
    <property type="molecule type" value="Genomic_DNA"/>
</dbReference>
<dbReference type="InterPro" id="IPR036873">
    <property type="entry name" value="Rhodanese-like_dom_sf"/>
</dbReference>
<dbReference type="GO" id="GO:0008146">
    <property type="term" value="F:sulfotransferase activity"/>
    <property type="evidence" value="ECO:0007669"/>
    <property type="project" value="TreeGrafter"/>
</dbReference>
<dbReference type="GO" id="GO:0061605">
    <property type="term" value="F:molybdopterin-synthase adenylyltransferase activity"/>
    <property type="evidence" value="ECO:0007669"/>
    <property type="project" value="UniProtKB-EC"/>
</dbReference>
<evidence type="ECO:0000256" key="10">
    <source>
        <dbReference type="ARBA" id="ARBA00075110"/>
    </source>
</evidence>
<reference evidence="14 15" key="1">
    <citation type="submission" date="2024-04" db="EMBL/GenBank/DDBJ databases">
        <title>Novel genus in family Flammeovirgaceae.</title>
        <authorList>
            <person name="Nguyen T.H."/>
            <person name="Vuong T.Q."/>
            <person name="Le H."/>
            <person name="Kim S.-G."/>
        </authorList>
    </citation>
    <scope>NUCLEOTIDE SEQUENCE [LARGE SCALE GENOMIC DNA]</scope>
    <source>
        <strain evidence="14 15">JCM 23209</strain>
    </source>
</reference>
<feature type="domain" description="Rhodanese" evidence="13">
    <location>
        <begin position="284"/>
        <end position="373"/>
    </location>
</feature>
<keyword evidence="2" id="KW-0808">Transferase</keyword>
<protein>
    <recommendedName>
        <fullName evidence="9">Molybdopterin-synthase adenylyltransferase</fullName>
        <ecNumber evidence="8">2.7.7.80</ecNumber>
    </recommendedName>
    <alternativeName>
        <fullName evidence="12">MoaD protein adenylase</fullName>
    </alternativeName>
    <alternativeName>
        <fullName evidence="10">Molybdopterin-converting factor subunit 1 adenylase</fullName>
    </alternativeName>
    <alternativeName>
        <fullName evidence="11">Sulfur carrier protein MoaD adenylyltransferase</fullName>
    </alternativeName>
</protein>
<evidence type="ECO:0000256" key="5">
    <source>
        <dbReference type="ARBA" id="ARBA00052218"/>
    </source>
</evidence>
<evidence type="ECO:0000256" key="8">
    <source>
        <dbReference type="ARBA" id="ARBA00066884"/>
    </source>
</evidence>
<sequence>MLTKEEKQRYSRHLILPEFGEEAQLRLKQSNVLIVGAGGLGCPVLQYLTAAGVGKIGIVDFDEIQDSNLQRQVLYTTEHIGRKKAEVAREILSLQNPYVQFTTYLQPFTSQNALEIVEGYDLVVDCTDNFATRYLINDVCVLLNKPYIYGAIFKFEGQVSVFNYTDENGAQGPTYRCLFPAPPSPGEVPSCAEIGVIGVLPGYIGMLQANEAVKVLTGIGKVLNGELMVVDLLEMSTQKFVIQRNPESAKVEGLIDYEEFCGVSLPQEPMKTLTVQELEEKLSQGEAWQLLDVRELYEFEICHLEHARLIPMQTVSERLHEVDKEKPTVVYCHHGGRSAHVVQELETKYGYKNLYNLEGGIHAWAMLVDDEMETY</sequence>
<evidence type="ECO:0000313" key="15">
    <source>
        <dbReference type="Proteomes" id="UP001403385"/>
    </source>
</evidence>
<dbReference type="AlphaFoldDB" id="A0AAW9S4T5"/>
<evidence type="ECO:0000256" key="3">
    <source>
        <dbReference type="ARBA" id="ARBA00022741"/>
    </source>
</evidence>
<gene>
    <name evidence="14" type="primary">moeB</name>
    <name evidence="14" type="ORF">AAG747_19905</name>
</gene>
<keyword evidence="4" id="KW-0067">ATP-binding</keyword>
<accession>A0AAW9S4T5</accession>
<evidence type="ECO:0000256" key="9">
    <source>
        <dbReference type="ARBA" id="ARBA00073635"/>
    </source>
</evidence>
<evidence type="ECO:0000256" key="2">
    <source>
        <dbReference type="ARBA" id="ARBA00022679"/>
    </source>
</evidence>
<comment type="similarity">
    <text evidence="1">Belongs to the HesA/MoeB/ThiF family.</text>
</comment>
<comment type="function">
    <text evidence="6">Catalyzes the adenylation by ATP of the carboxyl group of the C-terminal glycine of sulfur carrier protein MoaD.</text>
</comment>
<dbReference type="SMART" id="SM00450">
    <property type="entry name" value="RHOD"/>
    <property type="match status" value="1"/>
</dbReference>
<dbReference type="RefSeq" id="WP_346822974.1">
    <property type="nucleotide sequence ID" value="NZ_JBDKWZ010000012.1"/>
</dbReference>
<dbReference type="GO" id="GO:0004792">
    <property type="term" value="F:thiosulfate-cyanide sulfurtransferase activity"/>
    <property type="evidence" value="ECO:0007669"/>
    <property type="project" value="TreeGrafter"/>
</dbReference>
<dbReference type="EC" id="2.7.7.80" evidence="8"/>
<dbReference type="Proteomes" id="UP001403385">
    <property type="component" value="Unassembled WGS sequence"/>
</dbReference>
<keyword evidence="14" id="KW-0548">Nucleotidyltransferase</keyword>
<dbReference type="FunFam" id="3.40.50.720:FF:000033">
    <property type="entry name" value="Adenylyltransferase and sulfurtransferase MOCS3"/>
    <property type="match status" value="1"/>
</dbReference>
<dbReference type="GO" id="GO:0008641">
    <property type="term" value="F:ubiquitin-like modifier activating enzyme activity"/>
    <property type="evidence" value="ECO:0007669"/>
    <property type="project" value="InterPro"/>
</dbReference>
<dbReference type="InterPro" id="IPR045886">
    <property type="entry name" value="ThiF/MoeB/HesA"/>
</dbReference>
<dbReference type="InterPro" id="IPR001763">
    <property type="entry name" value="Rhodanese-like_dom"/>
</dbReference>
<evidence type="ECO:0000256" key="6">
    <source>
        <dbReference type="ARBA" id="ARBA00055169"/>
    </source>
</evidence>
<dbReference type="GO" id="GO:0005524">
    <property type="term" value="F:ATP binding"/>
    <property type="evidence" value="ECO:0007669"/>
    <property type="project" value="UniProtKB-KW"/>
</dbReference>
<comment type="subunit">
    <text evidence="7">Homodimer. Forms a stable heterotetrameric complex of 2 MoeB and 2 MoaD during adenylation of MoaD.</text>
</comment>
<dbReference type="Gene3D" id="3.40.50.720">
    <property type="entry name" value="NAD(P)-binding Rossmann-like Domain"/>
    <property type="match status" value="1"/>
</dbReference>
<dbReference type="PANTHER" id="PTHR10953:SF102">
    <property type="entry name" value="ADENYLYLTRANSFERASE AND SULFURTRANSFERASE MOCS3"/>
    <property type="match status" value="1"/>
</dbReference>
<dbReference type="PANTHER" id="PTHR10953">
    <property type="entry name" value="UBIQUITIN-ACTIVATING ENZYME E1"/>
    <property type="match status" value="1"/>
</dbReference>
<dbReference type="SUPFAM" id="SSF69572">
    <property type="entry name" value="Activating enzymes of the ubiquitin-like proteins"/>
    <property type="match status" value="1"/>
</dbReference>
<evidence type="ECO:0000256" key="12">
    <source>
        <dbReference type="ARBA" id="ARBA00078531"/>
    </source>
</evidence>
<evidence type="ECO:0000259" key="13">
    <source>
        <dbReference type="PROSITE" id="PS50206"/>
    </source>
</evidence>
<organism evidence="14 15">
    <name type="scientific">Rapidithrix thailandica</name>
    <dbReference type="NCBI Taxonomy" id="413964"/>
    <lineage>
        <taxon>Bacteria</taxon>
        <taxon>Pseudomonadati</taxon>
        <taxon>Bacteroidota</taxon>
        <taxon>Cytophagia</taxon>
        <taxon>Cytophagales</taxon>
        <taxon>Flammeovirgaceae</taxon>
        <taxon>Rapidithrix</taxon>
    </lineage>
</organism>
<dbReference type="CDD" id="cd00757">
    <property type="entry name" value="ThiF_MoeB_HesA_family"/>
    <property type="match status" value="1"/>
</dbReference>
<dbReference type="InterPro" id="IPR000594">
    <property type="entry name" value="ThiF_NAD_FAD-bd"/>
</dbReference>
<dbReference type="Gene3D" id="3.40.250.10">
    <property type="entry name" value="Rhodanese-like domain"/>
    <property type="match status" value="1"/>
</dbReference>
<dbReference type="GO" id="GO:0005829">
    <property type="term" value="C:cytosol"/>
    <property type="evidence" value="ECO:0007669"/>
    <property type="project" value="TreeGrafter"/>
</dbReference>